<accession>A0A2A6C224</accession>
<protein>
    <submittedName>
        <fullName evidence="2">Uncharacterized protein</fullName>
    </submittedName>
</protein>
<dbReference type="AlphaFoldDB" id="A0A2A6C224"/>
<reference evidence="2" key="2">
    <citation type="submission" date="2022-06" db="UniProtKB">
        <authorList>
            <consortium name="EnsemblMetazoa"/>
        </authorList>
    </citation>
    <scope>IDENTIFICATION</scope>
    <source>
        <strain evidence="2">PS312</strain>
    </source>
</reference>
<evidence type="ECO:0000313" key="3">
    <source>
        <dbReference type="Proteomes" id="UP000005239"/>
    </source>
</evidence>
<dbReference type="Proteomes" id="UP000005239">
    <property type="component" value="Unassembled WGS sequence"/>
</dbReference>
<accession>A0A8R1UW64</accession>
<sequence length="91" mass="9851">MLSRLSREGEMDRSEKGSIDGGLWKFYTEDSTGLKIGPVPAVDPSTVFEAHSIIPDLVTGKVAHDVTLELLKSIADEGTRWRLGASPQLLG</sequence>
<evidence type="ECO:0000256" key="1">
    <source>
        <dbReference type="SAM" id="MobiDB-lite"/>
    </source>
</evidence>
<evidence type="ECO:0000313" key="2">
    <source>
        <dbReference type="EnsemblMetazoa" id="PPA40472.1"/>
    </source>
</evidence>
<reference evidence="3" key="1">
    <citation type="journal article" date="2008" name="Nat. Genet.">
        <title>The Pristionchus pacificus genome provides a unique perspective on nematode lifestyle and parasitism.</title>
        <authorList>
            <person name="Dieterich C."/>
            <person name="Clifton S.W."/>
            <person name="Schuster L.N."/>
            <person name="Chinwalla A."/>
            <person name="Delehaunty K."/>
            <person name="Dinkelacker I."/>
            <person name="Fulton L."/>
            <person name="Fulton R."/>
            <person name="Godfrey J."/>
            <person name="Minx P."/>
            <person name="Mitreva M."/>
            <person name="Roeseler W."/>
            <person name="Tian H."/>
            <person name="Witte H."/>
            <person name="Yang S.P."/>
            <person name="Wilson R.K."/>
            <person name="Sommer R.J."/>
        </authorList>
    </citation>
    <scope>NUCLEOTIDE SEQUENCE [LARGE SCALE GENOMIC DNA]</scope>
    <source>
        <strain evidence="3">PS312</strain>
    </source>
</reference>
<dbReference type="EnsemblMetazoa" id="PPA40472.1">
    <property type="protein sequence ID" value="PPA40472.1"/>
    <property type="gene ID" value="WBGene00278841"/>
</dbReference>
<feature type="region of interest" description="Disordered" evidence="1">
    <location>
        <begin position="1"/>
        <end position="21"/>
    </location>
</feature>
<name>A0A2A6C224_PRIPA</name>
<feature type="compositionally biased region" description="Basic and acidic residues" evidence="1">
    <location>
        <begin position="1"/>
        <end position="18"/>
    </location>
</feature>
<organism evidence="2 3">
    <name type="scientific">Pristionchus pacificus</name>
    <name type="common">Parasitic nematode worm</name>
    <dbReference type="NCBI Taxonomy" id="54126"/>
    <lineage>
        <taxon>Eukaryota</taxon>
        <taxon>Metazoa</taxon>
        <taxon>Ecdysozoa</taxon>
        <taxon>Nematoda</taxon>
        <taxon>Chromadorea</taxon>
        <taxon>Rhabditida</taxon>
        <taxon>Rhabditina</taxon>
        <taxon>Diplogasteromorpha</taxon>
        <taxon>Diplogasteroidea</taxon>
        <taxon>Neodiplogasteridae</taxon>
        <taxon>Pristionchus</taxon>
    </lineage>
</organism>
<proteinExistence type="predicted"/>
<gene>
    <name evidence="2" type="primary">WBGene00278841</name>
</gene>
<keyword evidence="3" id="KW-1185">Reference proteome</keyword>